<dbReference type="PROSITE" id="PS51832">
    <property type="entry name" value="HD_GYP"/>
    <property type="match status" value="1"/>
</dbReference>
<dbReference type="KEGG" id="cac:CA_C3650"/>
<dbReference type="AlphaFoldDB" id="Q97D31"/>
<dbReference type="HOGENOM" id="CLU_000445_92_1_9"/>
<dbReference type="Gene3D" id="1.10.3210.10">
    <property type="entry name" value="Hypothetical protein af1432"/>
    <property type="match status" value="1"/>
</dbReference>
<evidence type="ECO:0000259" key="1">
    <source>
        <dbReference type="PROSITE" id="PS51831"/>
    </source>
</evidence>
<dbReference type="Pfam" id="PF13487">
    <property type="entry name" value="HD_5"/>
    <property type="match status" value="1"/>
</dbReference>
<protein>
    <submittedName>
        <fullName evidence="3">HD-GYP domain containing protein</fullName>
    </submittedName>
</protein>
<dbReference type="EMBL" id="AE001437">
    <property type="protein sequence ID" value="AAK81572.1"/>
    <property type="molecule type" value="Genomic_DNA"/>
</dbReference>
<dbReference type="PANTHER" id="PTHR43155">
    <property type="entry name" value="CYCLIC DI-GMP PHOSPHODIESTERASE PA4108-RELATED"/>
    <property type="match status" value="1"/>
</dbReference>
<feature type="domain" description="HD-GYP" evidence="2">
    <location>
        <begin position="116"/>
        <end position="312"/>
    </location>
</feature>
<dbReference type="Proteomes" id="UP000000814">
    <property type="component" value="Chromosome"/>
</dbReference>
<keyword evidence="4" id="KW-1185">Reference proteome</keyword>
<dbReference type="STRING" id="272562.CA_C3650"/>
<dbReference type="InterPro" id="IPR006674">
    <property type="entry name" value="HD_domain"/>
</dbReference>
<name>Q97D31_CLOAB</name>
<dbReference type="SMART" id="SM00471">
    <property type="entry name" value="HDc"/>
    <property type="match status" value="1"/>
</dbReference>
<gene>
    <name evidence="3" type="ordered locus">CA_C3650</name>
</gene>
<accession>Q97D31</accession>
<dbReference type="PATRIC" id="fig|272562.8.peg.3839"/>
<sequence length="355" mass="41280">MNKCRVNTIDCTSDYVLAEDIFSYNNVKFISKYTPINSYIKTKLLSNSINQINVYKRDEYEKDAKRETVSKEQYYEEFKESYEETVLKLKGFIIGACNGKKINDEELLNISQKIYDDIDRADFLIKYAGNIRDKDEYTFYHSVNVSFYGMLIAKWMNLSEKQIREVISAGLLHDLGKTKIKNSILNKPGRLTDEEFEEMKKHPLYGYEIIKDDPTINDDIKNVILQHHERINGTGYPYGIKADEMGLYSRIIAIADVYDAMTSDRVYKKKKSPFRAFEMFKTEGISIFDTDILRVFLNNINVYFIGAEVLLNDGRKGKIVYIPPNNLLKPILKMNSTYIDFSKDNGYSISEVIDM</sequence>
<organism evidence="3 4">
    <name type="scientific">Clostridium acetobutylicum (strain ATCC 824 / DSM 792 / JCM 1419 / IAM 19013 / LMG 5710 / NBRC 13948 / NRRL B-527 / VKM B-1787 / 2291 / W)</name>
    <dbReference type="NCBI Taxonomy" id="272562"/>
    <lineage>
        <taxon>Bacteria</taxon>
        <taxon>Bacillati</taxon>
        <taxon>Bacillota</taxon>
        <taxon>Clostridia</taxon>
        <taxon>Eubacteriales</taxon>
        <taxon>Clostridiaceae</taxon>
        <taxon>Clostridium</taxon>
    </lineage>
</organism>
<dbReference type="CDD" id="cd00077">
    <property type="entry name" value="HDc"/>
    <property type="match status" value="1"/>
</dbReference>
<dbReference type="GeneID" id="45000148"/>
<evidence type="ECO:0000313" key="3">
    <source>
        <dbReference type="EMBL" id="AAK81572.1"/>
    </source>
</evidence>
<proteinExistence type="predicted"/>
<dbReference type="eggNOG" id="COG2206">
    <property type="taxonomic scope" value="Bacteria"/>
</dbReference>
<evidence type="ECO:0000313" key="4">
    <source>
        <dbReference type="Proteomes" id="UP000000814"/>
    </source>
</evidence>
<dbReference type="PROSITE" id="PS51831">
    <property type="entry name" value="HD"/>
    <property type="match status" value="1"/>
</dbReference>
<feature type="domain" description="HD" evidence="1">
    <location>
        <begin position="138"/>
        <end position="261"/>
    </location>
</feature>
<dbReference type="SUPFAM" id="SSF109604">
    <property type="entry name" value="HD-domain/PDEase-like"/>
    <property type="match status" value="1"/>
</dbReference>
<dbReference type="RefSeq" id="WP_010966912.1">
    <property type="nucleotide sequence ID" value="NC_003030.1"/>
</dbReference>
<dbReference type="OrthoDB" id="9804747at2"/>
<dbReference type="InterPro" id="IPR003607">
    <property type="entry name" value="HD/PDEase_dom"/>
</dbReference>
<reference evidence="3 4" key="1">
    <citation type="journal article" date="2001" name="J. Bacteriol.">
        <title>Genome sequence and comparative analysis of the solvent-producing bacterium Clostridium acetobutylicum.</title>
        <authorList>
            <person name="Nolling J."/>
            <person name="Breton G."/>
            <person name="Omelchenko M.V."/>
            <person name="Makarova K.S."/>
            <person name="Zeng Q."/>
            <person name="Gibson R."/>
            <person name="Lee H.M."/>
            <person name="Dubois J."/>
            <person name="Qiu D."/>
            <person name="Hitti J."/>
            <person name="Wolf Y.I."/>
            <person name="Tatusov R.L."/>
            <person name="Sabathe F."/>
            <person name="Doucette-Stamm L."/>
            <person name="Soucaille P."/>
            <person name="Daly M.J."/>
            <person name="Bennett G.N."/>
            <person name="Koonin E.V."/>
            <person name="Smith D.R."/>
        </authorList>
    </citation>
    <scope>NUCLEOTIDE SEQUENCE [LARGE SCALE GENOMIC DNA]</scope>
    <source>
        <strain evidence="4">ATCC 824 / DSM 792 / JCM 1419 / LMG 5710 / VKM B-1787</strain>
    </source>
</reference>
<dbReference type="InterPro" id="IPR037522">
    <property type="entry name" value="HD_GYP_dom"/>
</dbReference>
<evidence type="ECO:0000259" key="2">
    <source>
        <dbReference type="PROSITE" id="PS51832"/>
    </source>
</evidence>
<dbReference type="PIR" id="A97348">
    <property type="entry name" value="A97348"/>
</dbReference>
<dbReference type="PANTHER" id="PTHR43155:SF2">
    <property type="entry name" value="CYCLIC DI-GMP PHOSPHODIESTERASE PA4108"/>
    <property type="match status" value="1"/>
</dbReference>